<dbReference type="InterPro" id="IPR018275">
    <property type="entry name" value="Ribosomal_bS18_CS"/>
</dbReference>
<evidence type="ECO:0000256" key="2">
    <source>
        <dbReference type="ARBA" id="ARBA00022980"/>
    </source>
</evidence>
<keyword evidence="2" id="KW-0689">Ribosomal protein</keyword>
<evidence type="ECO:0008006" key="6">
    <source>
        <dbReference type="Google" id="ProtNLM"/>
    </source>
</evidence>
<dbReference type="AlphaFoldDB" id="A0A3P7M945"/>
<organism evidence="4 5">
    <name type="scientific">Dibothriocephalus latus</name>
    <name type="common">Fish tapeworm</name>
    <name type="synonym">Diphyllobothrium latum</name>
    <dbReference type="NCBI Taxonomy" id="60516"/>
    <lineage>
        <taxon>Eukaryota</taxon>
        <taxon>Metazoa</taxon>
        <taxon>Spiralia</taxon>
        <taxon>Lophotrochozoa</taxon>
        <taxon>Platyhelminthes</taxon>
        <taxon>Cestoda</taxon>
        <taxon>Eucestoda</taxon>
        <taxon>Diphyllobothriidea</taxon>
        <taxon>Diphyllobothriidae</taxon>
        <taxon>Dibothriocephalus</taxon>
    </lineage>
</organism>
<name>A0A3P7M945_DIBLA</name>
<dbReference type="GO" id="GO:0005763">
    <property type="term" value="C:mitochondrial small ribosomal subunit"/>
    <property type="evidence" value="ECO:0007669"/>
    <property type="project" value="TreeGrafter"/>
</dbReference>
<gene>
    <name evidence="4" type="ORF">DILT_LOCUS13288</name>
</gene>
<protein>
    <recommendedName>
        <fullName evidence="6">Ribosomal protein S18</fullName>
    </recommendedName>
</protein>
<accession>A0A3P7M945</accession>
<evidence type="ECO:0000313" key="5">
    <source>
        <dbReference type="Proteomes" id="UP000281553"/>
    </source>
</evidence>
<dbReference type="EMBL" id="UYRU01069651">
    <property type="protein sequence ID" value="VDN18898.1"/>
    <property type="molecule type" value="Genomic_DNA"/>
</dbReference>
<dbReference type="Gene3D" id="4.10.640.10">
    <property type="entry name" value="Ribosomal protein S18"/>
    <property type="match status" value="1"/>
</dbReference>
<sequence>MNVFLKKQRREPDVEGGLEHSYSLESGKRTANLRFAYLFIQPPANLSDAWALLEQLFRPQETLVAFHNTRHTATWASVDVFNDALFSLGSRVFTEPDISHQIFLRFEGGLSSEDPTREFIIQPPTDLLSALQIPTELPDPYEPPKRKCFLCKNNDIDIDYKNVRLLSQFVSPYTGRIYGRHITGLCMPMQKRISQLIKRSRKFGFMATELKETVFFSDPDLTRRRN</sequence>
<dbReference type="Proteomes" id="UP000281553">
    <property type="component" value="Unassembled WGS sequence"/>
</dbReference>
<comment type="similarity">
    <text evidence="1">Belongs to the bacterial ribosomal protein bS18 family.</text>
</comment>
<dbReference type="GO" id="GO:0070181">
    <property type="term" value="F:small ribosomal subunit rRNA binding"/>
    <property type="evidence" value="ECO:0007669"/>
    <property type="project" value="TreeGrafter"/>
</dbReference>
<dbReference type="SUPFAM" id="SSF46911">
    <property type="entry name" value="Ribosomal protein S18"/>
    <property type="match status" value="1"/>
</dbReference>
<dbReference type="GO" id="GO:0032543">
    <property type="term" value="P:mitochondrial translation"/>
    <property type="evidence" value="ECO:0007669"/>
    <property type="project" value="TreeGrafter"/>
</dbReference>
<dbReference type="PROSITE" id="PS00057">
    <property type="entry name" value="RIBOSOMAL_S18"/>
    <property type="match status" value="1"/>
</dbReference>
<evidence type="ECO:0000256" key="3">
    <source>
        <dbReference type="ARBA" id="ARBA00023274"/>
    </source>
</evidence>
<keyword evidence="5" id="KW-1185">Reference proteome</keyword>
<proteinExistence type="inferred from homology"/>
<dbReference type="NCBIfam" id="TIGR00165">
    <property type="entry name" value="S18"/>
    <property type="match status" value="1"/>
</dbReference>
<keyword evidence="3" id="KW-0687">Ribonucleoprotein</keyword>
<dbReference type="Pfam" id="PF01084">
    <property type="entry name" value="Ribosomal_S18"/>
    <property type="match status" value="1"/>
</dbReference>
<evidence type="ECO:0000256" key="1">
    <source>
        <dbReference type="ARBA" id="ARBA00005589"/>
    </source>
</evidence>
<reference evidence="4 5" key="1">
    <citation type="submission" date="2018-11" db="EMBL/GenBank/DDBJ databases">
        <authorList>
            <consortium name="Pathogen Informatics"/>
        </authorList>
    </citation>
    <scope>NUCLEOTIDE SEQUENCE [LARGE SCALE GENOMIC DNA]</scope>
</reference>
<dbReference type="PANTHER" id="PTHR13479:SF40">
    <property type="entry name" value="SMALL RIBOSOMAL SUBUNIT PROTEIN BS18M"/>
    <property type="match status" value="1"/>
</dbReference>
<dbReference type="OrthoDB" id="10066799at2759"/>
<evidence type="ECO:0000313" key="4">
    <source>
        <dbReference type="EMBL" id="VDN18898.1"/>
    </source>
</evidence>
<dbReference type="InterPro" id="IPR001648">
    <property type="entry name" value="Ribosomal_bS18"/>
</dbReference>
<dbReference type="GO" id="GO:0003735">
    <property type="term" value="F:structural constituent of ribosome"/>
    <property type="evidence" value="ECO:0007669"/>
    <property type="project" value="InterPro"/>
</dbReference>
<dbReference type="PANTHER" id="PTHR13479">
    <property type="entry name" value="30S RIBOSOMAL PROTEIN S18"/>
    <property type="match status" value="1"/>
</dbReference>
<dbReference type="InterPro" id="IPR036870">
    <property type="entry name" value="Ribosomal_bS18_sf"/>
</dbReference>